<dbReference type="AlphaFoldDB" id="A0A2G8RSA2"/>
<dbReference type="InterPro" id="IPR011032">
    <property type="entry name" value="GroES-like_sf"/>
</dbReference>
<dbReference type="OrthoDB" id="10257049at2759"/>
<dbReference type="InterPro" id="IPR013149">
    <property type="entry name" value="ADH-like_C"/>
</dbReference>
<dbReference type="InterPro" id="IPR013154">
    <property type="entry name" value="ADH-like_N"/>
</dbReference>
<organism evidence="2 3">
    <name type="scientific">Ganoderma sinense ZZ0214-1</name>
    <dbReference type="NCBI Taxonomy" id="1077348"/>
    <lineage>
        <taxon>Eukaryota</taxon>
        <taxon>Fungi</taxon>
        <taxon>Dikarya</taxon>
        <taxon>Basidiomycota</taxon>
        <taxon>Agaricomycotina</taxon>
        <taxon>Agaricomycetes</taxon>
        <taxon>Polyporales</taxon>
        <taxon>Polyporaceae</taxon>
        <taxon>Ganoderma</taxon>
    </lineage>
</organism>
<dbReference type="SMART" id="SM00829">
    <property type="entry name" value="PKS_ER"/>
    <property type="match status" value="1"/>
</dbReference>
<dbReference type="PANTHER" id="PTHR45348">
    <property type="entry name" value="HYPOTHETICAL OXIDOREDUCTASE (EUROFUNG)"/>
    <property type="match status" value="1"/>
</dbReference>
<evidence type="ECO:0000313" key="3">
    <source>
        <dbReference type="Proteomes" id="UP000230002"/>
    </source>
</evidence>
<dbReference type="PANTHER" id="PTHR45348:SF2">
    <property type="entry name" value="ZINC-TYPE ALCOHOL DEHYDROGENASE-LIKE PROTEIN C2E1P3.01"/>
    <property type="match status" value="1"/>
</dbReference>
<comment type="caution">
    <text evidence="2">The sequence shown here is derived from an EMBL/GenBank/DDBJ whole genome shotgun (WGS) entry which is preliminary data.</text>
</comment>
<dbReference type="SUPFAM" id="SSF51735">
    <property type="entry name" value="NAD(P)-binding Rossmann-fold domains"/>
    <property type="match status" value="1"/>
</dbReference>
<dbReference type="SUPFAM" id="SSF50129">
    <property type="entry name" value="GroES-like"/>
    <property type="match status" value="1"/>
</dbReference>
<dbReference type="STRING" id="1077348.A0A2G8RSA2"/>
<feature type="domain" description="Enoyl reductase (ER)" evidence="1">
    <location>
        <begin position="18"/>
        <end position="354"/>
    </location>
</feature>
<dbReference type="Gene3D" id="3.40.50.720">
    <property type="entry name" value="NAD(P)-binding Rossmann-like Domain"/>
    <property type="match status" value="1"/>
</dbReference>
<dbReference type="Pfam" id="PF08240">
    <property type="entry name" value="ADH_N"/>
    <property type="match status" value="1"/>
</dbReference>
<dbReference type="CDD" id="cd08249">
    <property type="entry name" value="enoyl_reductase_like"/>
    <property type="match status" value="1"/>
</dbReference>
<dbReference type="Pfam" id="PF00107">
    <property type="entry name" value="ADH_zinc_N"/>
    <property type="match status" value="1"/>
</dbReference>
<accession>A0A2G8RSA2</accession>
<gene>
    <name evidence="2" type="ORF">GSI_14124</name>
</gene>
<name>A0A2G8RSA2_9APHY</name>
<evidence type="ECO:0000313" key="2">
    <source>
        <dbReference type="EMBL" id="PIL24371.1"/>
    </source>
</evidence>
<dbReference type="EMBL" id="AYKW01000067">
    <property type="protein sequence ID" value="PIL24371.1"/>
    <property type="molecule type" value="Genomic_DNA"/>
</dbReference>
<dbReference type="GO" id="GO:0016651">
    <property type="term" value="F:oxidoreductase activity, acting on NAD(P)H"/>
    <property type="evidence" value="ECO:0007669"/>
    <property type="project" value="InterPro"/>
</dbReference>
<dbReference type="InterPro" id="IPR036291">
    <property type="entry name" value="NAD(P)-bd_dom_sf"/>
</dbReference>
<dbReference type="Gene3D" id="3.90.180.10">
    <property type="entry name" value="Medium-chain alcohol dehydrogenases, catalytic domain"/>
    <property type="match status" value="1"/>
</dbReference>
<sequence length="356" mass="37563">MSTANIPKSMKALVVVEGTGVAVRDHPVPEVGADDILVKNVAVAQNPTDWKFADSGRGNPGSVVGCDWSGHVVRVGTNVSTPKVGEHVAGFVMGSTFADSGAYAEYVRTPAELAWAVPAGTFTHEEAATLGCAFWTAVQALYHPKRLGLVEPPAKVAGEEWVYIHGGASSVGQFAIQLAALSGYKVATTASPQNFALVKGLGASKSAVFDYRDPDVVPKIKAATHDSVRAALDTISVRESQAISAAGIAPAGGKVMHILAVIPDATARTDVVRESMIIYSALGREYTFATGHHAPAVPEDRAQMVEFLKKVPGLVKDGKIKPLPIKLWEGGLDSIPAGLQYMKERKVSAEKIVYKI</sequence>
<dbReference type="InterPro" id="IPR047122">
    <property type="entry name" value="Trans-enoyl_RdTase-like"/>
</dbReference>
<reference evidence="2 3" key="1">
    <citation type="journal article" date="2015" name="Sci. Rep.">
        <title>Chromosome-level genome map provides insights into diverse defense mechanisms in the medicinal fungus Ganoderma sinense.</title>
        <authorList>
            <person name="Zhu Y."/>
            <person name="Xu J."/>
            <person name="Sun C."/>
            <person name="Zhou S."/>
            <person name="Xu H."/>
            <person name="Nelson D.R."/>
            <person name="Qian J."/>
            <person name="Song J."/>
            <person name="Luo H."/>
            <person name="Xiang L."/>
            <person name="Li Y."/>
            <person name="Xu Z."/>
            <person name="Ji A."/>
            <person name="Wang L."/>
            <person name="Lu S."/>
            <person name="Hayward A."/>
            <person name="Sun W."/>
            <person name="Li X."/>
            <person name="Schwartz D.C."/>
            <person name="Wang Y."/>
            <person name="Chen S."/>
        </authorList>
    </citation>
    <scope>NUCLEOTIDE SEQUENCE [LARGE SCALE GENOMIC DNA]</scope>
    <source>
        <strain evidence="2 3">ZZ0214-1</strain>
    </source>
</reference>
<dbReference type="InterPro" id="IPR020843">
    <property type="entry name" value="ER"/>
</dbReference>
<protein>
    <recommendedName>
        <fullName evidence="1">Enoyl reductase (ER) domain-containing protein</fullName>
    </recommendedName>
</protein>
<keyword evidence="3" id="KW-1185">Reference proteome</keyword>
<evidence type="ECO:0000259" key="1">
    <source>
        <dbReference type="SMART" id="SM00829"/>
    </source>
</evidence>
<proteinExistence type="predicted"/>
<dbReference type="Proteomes" id="UP000230002">
    <property type="component" value="Unassembled WGS sequence"/>
</dbReference>